<evidence type="ECO:0000313" key="1">
    <source>
        <dbReference type="EMBL" id="SEW33349.1"/>
    </source>
</evidence>
<protein>
    <submittedName>
        <fullName evidence="1">Uncharacterized protein</fullName>
    </submittedName>
</protein>
<dbReference type="Proteomes" id="UP000199701">
    <property type="component" value="Unassembled WGS sequence"/>
</dbReference>
<dbReference type="STRING" id="99656.SAMN05421659_11098"/>
<accession>A0A1I0QZG7</accession>
<sequence>MRETKIRNTNQRIAVDIEGLSAMLSCGNATARKIGEDARARITIGRRVLYSVSKVERYLNEISI</sequence>
<reference evidence="1 2" key="1">
    <citation type="submission" date="2016-10" db="EMBL/GenBank/DDBJ databases">
        <authorList>
            <person name="de Groot N.N."/>
        </authorList>
    </citation>
    <scope>NUCLEOTIDE SEQUENCE [LARGE SCALE GENOMIC DNA]</scope>
    <source>
        <strain evidence="1 2">DSM 9179</strain>
    </source>
</reference>
<organism evidence="1 2">
    <name type="scientific">[Clostridium] fimetarium</name>
    <dbReference type="NCBI Taxonomy" id="99656"/>
    <lineage>
        <taxon>Bacteria</taxon>
        <taxon>Bacillati</taxon>
        <taxon>Bacillota</taxon>
        <taxon>Clostridia</taxon>
        <taxon>Lachnospirales</taxon>
        <taxon>Lachnospiraceae</taxon>
    </lineage>
</organism>
<gene>
    <name evidence="1" type="ORF">SAMN05421659_11098</name>
</gene>
<name>A0A1I0QZG7_9FIRM</name>
<proteinExistence type="predicted"/>
<dbReference type="AlphaFoldDB" id="A0A1I0QZG7"/>
<dbReference type="OrthoDB" id="1855474at2"/>
<evidence type="ECO:0000313" key="2">
    <source>
        <dbReference type="Proteomes" id="UP000199701"/>
    </source>
</evidence>
<keyword evidence="2" id="KW-1185">Reference proteome</keyword>
<dbReference type="RefSeq" id="WP_092454835.1">
    <property type="nucleotide sequence ID" value="NZ_FOJI01000010.1"/>
</dbReference>
<dbReference type="EMBL" id="FOJI01000010">
    <property type="protein sequence ID" value="SEW33349.1"/>
    <property type="molecule type" value="Genomic_DNA"/>
</dbReference>